<dbReference type="Proteomes" id="UP000025227">
    <property type="component" value="Unplaced"/>
</dbReference>
<keyword evidence="1" id="KW-1185">Reference proteome</keyword>
<dbReference type="WBParaSite" id="HCON_00115560-00001">
    <property type="protein sequence ID" value="HCON_00115560-00001"/>
    <property type="gene ID" value="HCON_00115560"/>
</dbReference>
<sequence length="103" mass="10736">MALRAATAAHSAGAAIATATAAASADGDDYSNPFSTSIDSKLPGSSSTIHFSSTKPHILKTTERACVLPRHDHVTLFEFEWGLFHSSDSAICSPPSSECSNLV</sequence>
<evidence type="ECO:0000313" key="1">
    <source>
        <dbReference type="Proteomes" id="UP000025227"/>
    </source>
</evidence>
<dbReference type="AlphaFoldDB" id="A0A7I4YMB8"/>
<name>A0A7I4YMB8_HAECO</name>
<evidence type="ECO:0000313" key="2">
    <source>
        <dbReference type="WBParaSite" id="HCON_00115560-00001"/>
    </source>
</evidence>
<reference evidence="2" key="1">
    <citation type="submission" date="2020-12" db="UniProtKB">
        <authorList>
            <consortium name="WormBaseParasite"/>
        </authorList>
    </citation>
    <scope>IDENTIFICATION</scope>
    <source>
        <strain evidence="2">MHco3</strain>
    </source>
</reference>
<proteinExistence type="predicted"/>
<accession>A0A7I4YMB8</accession>
<protein>
    <submittedName>
        <fullName evidence="2">Secreted protein</fullName>
    </submittedName>
</protein>
<organism evidence="1 2">
    <name type="scientific">Haemonchus contortus</name>
    <name type="common">Barber pole worm</name>
    <dbReference type="NCBI Taxonomy" id="6289"/>
    <lineage>
        <taxon>Eukaryota</taxon>
        <taxon>Metazoa</taxon>
        <taxon>Ecdysozoa</taxon>
        <taxon>Nematoda</taxon>
        <taxon>Chromadorea</taxon>
        <taxon>Rhabditida</taxon>
        <taxon>Rhabditina</taxon>
        <taxon>Rhabditomorpha</taxon>
        <taxon>Strongyloidea</taxon>
        <taxon>Trichostrongylidae</taxon>
        <taxon>Haemonchus</taxon>
    </lineage>
</organism>